<accession>A0A4U5MCN5</accession>
<comment type="caution">
    <text evidence="1">The sequence shown here is derived from an EMBL/GenBank/DDBJ whole genome shotgun (WGS) entry which is preliminary data.</text>
</comment>
<keyword evidence="2" id="KW-1185">Reference proteome</keyword>
<dbReference type="Proteomes" id="UP000298663">
    <property type="component" value="Unassembled WGS sequence"/>
</dbReference>
<dbReference type="EMBL" id="AZBU02000008">
    <property type="protein sequence ID" value="TKR66878.1"/>
    <property type="molecule type" value="Genomic_DNA"/>
</dbReference>
<evidence type="ECO:0008006" key="3">
    <source>
        <dbReference type="Google" id="ProtNLM"/>
    </source>
</evidence>
<dbReference type="AlphaFoldDB" id="A0A4U5MCN5"/>
<sequence length="92" mass="10955">MLNSDFFLEGQTRSCKLPDVDYSAFFVLQHRFYGLPLDYKHFFPQLDQLLALVHRFQFDMVVSKIEDHRLSLNLNKAKEWFTEFAAILDCFS</sequence>
<protein>
    <recommendedName>
        <fullName evidence="3">BTB domain-containing protein</fullName>
    </recommendedName>
</protein>
<evidence type="ECO:0000313" key="1">
    <source>
        <dbReference type="EMBL" id="TKR66878.1"/>
    </source>
</evidence>
<organism evidence="1 2">
    <name type="scientific">Steinernema carpocapsae</name>
    <name type="common">Entomopathogenic nematode</name>
    <dbReference type="NCBI Taxonomy" id="34508"/>
    <lineage>
        <taxon>Eukaryota</taxon>
        <taxon>Metazoa</taxon>
        <taxon>Ecdysozoa</taxon>
        <taxon>Nematoda</taxon>
        <taxon>Chromadorea</taxon>
        <taxon>Rhabditida</taxon>
        <taxon>Tylenchina</taxon>
        <taxon>Panagrolaimomorpha</taxon>
        <taxon>Strongyloidoidea</taxon>
        <taxon>Steinernematidae</taxon>
        <taxon>Steinernema</taxon>
    </lineage>
</organism>
<reference evidence="1 2" key="2">
    <citation type="journal article" date="2019" name="G3 (Bethesda)">
        <title>Hybrid Assembly of the Genome of the Entomopathogenic Nematode Steinernema carpocapsae Identifies the X-Chromosome.</title>
        <authorList>
            <person name="Serra L."/>
            <person name="Macchietto M."/>
            <person name="Macias-Munoz A."/>
            <person name="McGill C.J."/>
            <person name="Rodriguez I.M."/>
            <person name="Rodriguez B."/>
            <person name="Murad R."/>
            <person name="Mortazavi A."/>
        </authorList>
    </citation>
    <scope>NUCLEOTIDE SEQUENCE [LARGE SCALE GENOMIC DNA]</scope>
    <source>
        <strain evidence="1 2">ALL</strain>
    </source>
</reference>
<gene>
    <name evidence="1" type="ORF">L596_023109</name>
</gene>
<reference evidence="1 2" key="1">
    <citation type="journal article" date="2015" name="Genome Biol.">
        <title>Comparative genomics of Steinernema reveals deeply conserved gene regulatory networks.</title>
        <authorList>
            <person name="Dillman A.R."/>
            <person name="Macchietto M."/>
            <person name="Porter C.F."/>
            <person name="Rogers A."/>
            <person name="Williams B."/>
            <person name="Antoshechkin I."/>
            <person name="Lee M.M."/>
            <person name="Goodwin Z."/>
            <person name="Lu X."/>
            <person name="Lewis E.E."/>
            <person name="Goodrich-Blair H."/>
            <person name="Stock S.P."/>
            <person name="Adams B.J."/>
            <person name="Sternberg P.W."/>
            <person name="Mortazavi A."/>
        </authorList>
    </citation>
    <scope>NUCLEOTIDE SEQUENCE [LARGE SCALE GENOMIC DNA]</scope>
    <source>
        <strain evidence="1 2">ALL</strain>
    </source>
</reference>
<name>A0A4U5MCN5_STECR</name>
<evidence type="ECO:0000313" key="2">
    <source>
        <dbReference type="Proteomes" id="UP000298663"/>
    </source>
</evidence>
<dbReference type="OrthoDB" id="6057802at2759"/>
<proteinExistence type="predicted"/>